<sequence length="801" mass="87964">MSKVCEVLSENDSDVEELKTKAIIGFDGNTINGFIVHPDGKHVVYPLGNKITIQEWDTKKQRFLVGHTNNISSVCVSKTGKYLASGQINHIGFKARVIIWDFDNMKMINQHEHHKVRVEAVVFSKDERYLISLGGRDCGSVVIWDMSVGQVVCGSRASRGSQGEATVLLPMTRRGQCFVSAGDCHLAVWKIDVAARNVRAVDVTMSKLKRKVLCMDANERDEVLYCGTTTGDILKIRLNFHHDIEILEPVKTPCVVGCFARISKKKLRRGSVDLYQHGVRSIRRLFSGQLIVGAGDGTLELVVEAEKPVLLDIDIKLPSIPALTILKSTNVYSAVTSIELLGKNSVLIGTAASEIYQVNFDTFRAELIVTCHTSAIYDIAFPHNFSEVFATASHDNVRVWSMSTMQELLRICVTNFTCSSVVFAHDGKSILTAWNDGIIRSFTPLTGRLIYAILNAHNKGVSALTTTSHGRTLISGGCEGQVRLWDVSPYKQELICTLKEHKGPVSAIHINKFNTEAASASTDGTCIIWDLERQCRRQILFANTLFMCVRYYPTGVQILTGGSDRKVAYWEVLDGCLVRELEGSPTGTINSLDISPSGEYFVTGGNDQIIKLWRYQEGLTTHIGIGHAAVITSAYFSADGQYIVSACASGSIFVWECPKKERQSVGTEKTVVEELKKDSEEHIKDLPTSRSSQKSVRESPKEPGEPKREFCKCPSTVSSSRSSKGDPCANVCENVLEAEENKSNRSAGSANVKPENKNISGSIQGSRRSSKQGSTSSTPKKPPSQTSKTSDKAKGVSCDTK</sequence>
<feature type="repeat" description="WD" evidence="13">
    <location>
        <begin position="369"/>
        <end position="410"/>
    </location>
</feature>
<feature type="compositionally biased region" description="Basic and acidic residues" evidence="14">
    <location>
        <begin position="695"/>
        <end position="711"/>
    </location>
</feature>
<evidence type="ECO:0000256" key="11">
    <source>
        <dbReference type="ARBA" id="ARBA00046056"/>
    </source>
</evidence>
<evidence type="ECO:0000256" key="8">
    <source>
        <dbReference type="ARBA" id="ARBA00023273"/>
    </source>
</evidence>
<evidence type="ECO:0000256" key="3">
    <source>
        <dbReference type="ARBA" id="ARBA00022490"/>
    </source>
</evidence>
<evidence type="ECO:0000256" key="7">
    <source>
        <dbReference type="ARBA" id="ARBA00023069"/>
    </source>
</evidence>
<dbReference type="InParanoid" id="A0A6J2XEA9"/>
<dbReference type="Pfam" id="PF00400">
    <property type="entry name" value="WD40"/>
    <property type="match status" value="7"/>
</dbReference>
<comment type="function">
    <text evidence="11">Microtubule inner protein (MIP) part of the dynein-decorated doublet microtubules (DMTs) in cilia axoneme. Important for proper ciliary and flagellar beating. May act in cooperation with CFAP45 and axonemal dynein subunit DNAH11. May play a role in cell growth and/or survival.</text>
</comment>
<comment type="similarity">
    <text evidence="9">Belongs to the CFAP52 family.</text>
</comment>
<dbReference type="PROSITE" id="PS00678">
    <property type="entry name" value="WD_REPEATS_1"/>
    <property type="match status" value="1"/>
</dbReference>
<dbReference type="FunFam" id="2.130.10.10:FF:001320">
    <property type="entry name" value="Predicted protein"/>
    <property type="match status" value="1"/>
</dbReference>
<keyword evidence="6 16" id="KW-0282">Flagellum</keyword>
<dbReference type="OrthoDB" id="6252103at2759"/>
<dbReference type="GeneID" id="115877132"/>
<feature type="region of interest" description="Disordered" evidence="14">
    <location>
        <begin position="677"/>
        <end position="801"/>
    </location>
</feature>
<keyword evidence="7" id="KW-0969">Cilium</keyword>
<evidence type="ECO:0000256" key="2">
    <source>
        <dbReference type="ARBA" id="ARBA00004496"/>
    </source>
</evidence>
<dbReference type="PROSITE" id="PS50294">
    <property type="entry name" value="WD_REPEATS_REGION"/>
    <property type="match status" value="3"/>
</dbReference>
<dbReference type="AlphaFoldDB" id="A0A6J2XEA9"/>
<evidence type="ECO:0000256" key="9">
    <source>
        <dbReference type="ARBA" id="ARBA00029456"/>
    </source>
</evidence>
<protein>
    <recommendedName>
        <fullName evidence="10">Cilia- and flagella-associated protein 52</fullName>
    </recommendedName>
</protein>
<feature type="repeat" description="WD" evidence="13">
    <location>
        <begin position="624"/>
        <end position="656"/>
    </location>
</feature>
<feature type="repeat" description="WD" evidence="13">
    <location>
        <begin position="498"/>
        <end position="532"/>
    </location>
</feature>
<accession>A0A6J2XEA9</accession>
<dbReference type="GO" id="GO:0031514">
    <property type="term" value="C:motile cilium"/>
    <property type="evidence" value="ECO:0007669"/>
    <property type="project" value="UniProtKB-SubCell"/>
</dbReference>
<name>A0A6J2XEA9_SITOR</name>
<evidence type="ECO:0000256" key="1">
    <source>
        <dbReference type="ARBA" id="ARBA00004230"/>
    </source>
</evidence>
<dbReference type="SUPFAM" id="SSF50998">
    <property type="entry name" value="Quinoprotein alcohol dehydrogenase-like"/>
    <property type="match status" value="1"/>
</dbReference>
<evidence type="ECO:0000256" key="14">
    <source>
        <dbReference type="SAM" id="MobiDB-lite"/>
    </source>
</evidence>
<feature type="repeat" description="WD" evidence="13">
    <location>
        <begin position="454"/>
        <end position="488"/>
    </location>
</feature>
<dbReference type="InterPro" id="IPR019775">
    <property type="entry name" value="WD40_repeat_CS"/>
</dbReference>
<dbReference type="KEGG" id="soy:115877132"/>
<keyword evidence="5" id="KW-0677">Repeat</keyword>
<keyword evidence="3" id="KW-0963">Cytoplasm</keyword>
<comment type="subunit">
    <text evidence="12">Microtubule inner protein component of sperm flagellar doublet microtubules. Interacts with BRCA2. Interacts with the CCT chaperonin complex. Interacts with HSP70. Interacts with AK8. Interacts with CFAP45. Interacts with DNAI1. Interacts with IQDC.</text>
</comment>
<keyword evidence="4 13" id="KW-0853">WD repeat</keyword>
<evidence type="ECO:0000313" key="15">
    <source>
        <dbReference type="Proteomes" id="UP000504635"/>
    </source>
</evidence>
<dbReference type="InterPro" id="IPR001680">
    <property type="entry name" value="WD40_rpt"/>
</dbReference>
<keyword evidence="8" id="KW-0966">Cell projection</keyword>
<feature type="compositionally biased region" description="Low complexity" evidence="14">
    <location>
        <begin position="759"/>
        <end position="788"/>
    </location>
</feature>
<dbReference type="PANTHER" id="PTHR13720:SF14">
    <property type="entry name" value="CILIA- AND FLAGELLA-ASSOCIATED PROTEIN 52"/>
    <property type="match status" value="1"/>
</dbReference>
<reference evidence="16" key="1">
    <citation type="submission" date="2025-08" db="UniProtKB">
        <authorList>
            <consortium name="RefSeq"/>
        </authorList>
    </citation>
    <scope>IDENTIFICATION</scope>
    <source>
        <tissue evidence="16">Gonads</tissue>
    </source>
</reference>
<keyword evidence="15" id="KW-1185">Reference proteome</keyword>
<dbReference type="GO" id="GO:0005930">
    <property type="term" value="C:axoneme"/>
    <property type="evidence" value="ECO:0007669"/>
    <property type="project" value="UniProtKB-ARBA"/>
</dbReference>
<feature type="repeat" description="WD" evidence="13">
    <location>
        <begin position="582"/>
        <end position="623"/>
    </location>
</feature>
<dbReference type="CDD" id="cd00200">
    <property type="entry name" value="WD40"/>
    <property type="match status" value="1"/>
</dbReference>
<dbReference type="RefSeq" id="XP_030749119.1">
    <property type="nucleotide sequence ID" value="XM_030893259.1"/>
</dbReference>
<evidence type="ECO:0000256" key="5">
    <source>
        <dbReference type="ARBA" id="ARBA00022737"/>
    </source>
</evidence>
<evidence type="ECO:0000256" key="12">
    <source>
        <dbReference type="ARBA" id="ARBA00047117"/>
    </source>
</evidence>
<dbReference type="Proteomes" id="UP000504635">
    <property type="component" value="Unplaced"/>
</dbReference>
<dbReference type="SMART" id="SM00320">
    <property type="entry name" value="WD40"/>
    <property type="match status" value="9"/>
</dbReference>
<gene>
    <name evidence="16" type="primary">LOC115877132</name>
</gene>
<dbReference type="FunFam" id="2.130.10.10:FF:000207">
    <property type="entry name" value="Cilia- and flagella-associated protein 52"/>
    <property type="match status" value="1"/>
</dbReference>
<evidence type="ECO:0000256" key="13">
    <source>
        <dbReference type="PROSITE-ProRule" id="PRU00221"/>
    </source>
</evidence>
<dbReference type="InterPro" id="IPR011047">
    <property type="entry name" value="Quinoprotein_ADH-like_sf"/>
</dbReference>
<dbReference type="InterPro" id="IPR050630">
    <property type="entry name" value="WD_repeat_EMAP"/>
</dbReference>
<dbReference type="FunCoup" id="A0A6J2XEA9">
    <property type="interactions" value="12"/>
</dbReference>
<dbReference type="PROSITE" id="PS50082">
    <property type="entry name" value="WD_REPEATS_2"/>
    <property type="match status" value="5"/>
</dbReference>
<proteinExistence type="inferred from homology"/>
<organism evidence="15 16">
    <name type="scientific">Sitophilus oryzae</name>
    <name type="common">Rice weevil</name>
    <name type="synonym">Curculio oryzae</name>
    <dbReference type="NCBI Taxonomy" id="7048"/>
    <lineage>
        <taxon>Eukaryota</taxon>
        <taxon>Metazoa</taxon>
        <taxon>Ecdysozoa</taxon>
        <taxon>Arthropoda</taxon>
        <taxon>Hexapoda</taxon>
        <taxon>Insecta</taxon>
        <taxon>Pterygota</taxon>
        <taxon>Neoptera</taxon>
        <taxon>Endopterygota</taxon>
        <taxon>Coleoptera</taxon>
        <taxon>Polyphaga</taxon>
        <taxon>Cucujiformia</taxon>
        <taxon>Curculionidae</taxon>
        <taxon>Dryophthorinae</taxon>
        <taxon>Sitophilus</taxon>
    </lineage>
</organism>
<evidence type="ECO:0000256" key="6">
    <source>
        <dbReference type="ARBA" id="ARBA00022846"/>
    </source>
</evidence>
<feature type="compositionally biased region" description="Basic and acidic residues" evidence="14">
    <location>
        <begin position="677"/>
        <end position="687"/>
    </location>
</feature>
<dbReference type="PANTHER" id="PTHR13720">
    <property type="entry name" value="WD-40 REPEAT PROTEIN"/>
    <property type="match status" value="1"/>
</dbReference>
<evidence type="ECO:0000313" key="16">
    <source>
        <dbReference type="RefSeq" id="XP_030749119.1"/>
    </source>
</evidence>
<dbReference type="Gene3D" id="2.130.10.10">
    <property type="entry name" value="YVTN repeat-like/Quinoprotein amine dehydrogenase"/>
    <property type="match status" value="3"/>
</dbReference>
<evidence type="ECO:0000256" key="4">
    <source>
        <dbReference type="ARBA" id="ARBA00022574"/>
    </source>
</evidence>
<comment type="subcellular location">
    <subcellularLocation>
        <location evidence="1">Cell projection</location>
        <location evidence="1">Cilium</location>
        <location evidence="1">Flagellum</location>
    </subcellularLocation>
    <subcellularLocation>
        <location evidence="2">Cytoplasm</location>
    </subcellularLocation>
</comment>
<evidence type="ECO:0000256" key="10">
    <source>
        <dbReference type="ARBA" id="ARBA00029552"/>
    </source>
</evidence>
<dbReference type="InterPro" id="IPR015943">
    <property type="entry name" value="WD40/YVTN_repeat-like_dom_sf"/>
</dbReference>
<feature type="compositionally biased region" description="Basic and acidic residues" evidence="14">
    <location>
        <begin position="789"/>
        <end position="801"/>
    </location>
</feature>